<gene>
    <name evidence="1" type="ORF">TASK_LOCUS5972</name>
</gene>
<protein>
    <submittedName>
        <fullName evidence="3">CHCH domain-containing protein</fullName>
    </submittedName>
</protein>
<dbReference type="WBParaSite" id="TASK_0000597101-mRNA-1">
    <property type="protein sequence ID" value="TASK_0000597101-mRNA-1"/>
    <property type="gene ID" value="TASK_0000597101"/>
</dbReference>
<sequence>MRRACGRVRRDALAQGAPTHVRACVRARALRRLTCSSLWQSECVTVEASLLECARYTSGTARGSPLV</sequence>
<keyword evidence="2" id="KW-1185">Reference proteome</keyword>
<name>A0A0R3W6W8_TAEAS</name>
<reference evidence="1 2" key="2">
    <citation type="submission" date="2018-11" db="EMBL/GenBank/DDBJ databases">
        <authorList>
            <consortium name="Pathogen Informatics"/>
        </authorList>
    </citation>
    <scope>NUCLEOTIDE SEQUENCE [LARGE SCALE GENOMIC DNA]</scope>
</reference>
<evidence type="ECO:0000313" key="1">
    <source>
        <dbReference type="EMBL" id="VDK35933.1"/>
    </source>
</evidence>
<evidence type="ECO:0000313" key="2">
    <source>
        <dbReference type="Proteomes" id="UP000282613"/>
    </source>
</evidence>
<evidence type="ECO:0000313" key="3">
    <source>
        <dbReference type="WBParaSite" id="TASK_0000597101-mRNA-1"/>
    </source>
</evidence>
<accession>A0A0R3W6W8</accession>
<dbReference type="AlphaFoldDB" id="A0A0R3W6W8"/>
<dbReference type="Proteomes" id="UP000282613">
    <property type="component" value="Unassembled WGS sequence"/>
</dbReference>
<organism evidence="3">
    <name type="scientific">Taenia asiatica</name>
    <name type="common">Asian tapeworm</name>
    <dbReference type="NCBI Taxonomy" id="60517"/>
    <lineage>
        <taxon>Eukaryota</taxon>
        <taxon>Metazoa</taxon>
        <taxon>Spiralia</taxon>
        <taxon>Lophotrochozoa</taxon>
        <taxon>Platyhelminthes</taxon>
        <taxon>Cestoda</taxon>
        <taxon>Eucestoda</taxon>
        <taxon>Cyclophyllidea</taxon>
        <taxon>Taeniidae</taxon>
        <taxon>Taenia</taxon>
    </lineage>
</organism>
<reference evidence="3" key="1">
    <citation type="submission" date="2017-02" db="UniProtKB">
        <authorList>
            <consortium name="WormBaseParasite"/>
        </authorList>
    </citation>
    <scope>IDENTIFICATION</scope>
</reference>
<proteinExistence type="predicted"/>
<dbReference type="EMBL" id="UYRS01018458">
    <property type="protein sequence ID" value="VDK35933.1"/>
    <property type="molecule type" value="Genomic_DNA"/>
</dbReference>